<evidence type="ECO:0000313" key="4">
    <source>
        <dbReference type="EMBL" id="SDI99148.1"/>
    </source>
</evidence>
<proteinExistence type="predicted"/>
<dbReference type="RefSeq" id="WP_089736780.1">
    <property type="nucleotide sequence ID" value="NZ_FNEG01000003.1"/>
</dbReference>
<dbReference type="EMBL" id="FNEG01000003">
    <property type="protein sequence ID" value="SDI99148.1"/>
    <property type="molecule type" value="Genomic_DNA"/>
</dbReference>
<dbReference type="NCBIfam" id="TIGR04183">
    <property type="entry name" value="Por_Secre_tail"/>
    <property type="match status" value="1"/>
</dbReference>
<reference evidence="5 7" key="2">
    <citation type="submission" date="2018-06" db="EMBL/GenBank/DDBJ databases">
        <authorList>
            <consortium name="Pathogen Informatics"/>
            <person name="Doyle S."/>
        </authorList>
    </citation>
    <scope>NUCLEOTIDE SEQUENCE [LARGE SCALE GENOMIC DNA]</scope>
    <source>
        <strain evidence="5 7">NCTC13492</strain>
    </source>
</reference>
<dbReference type="STRING" id="445960.SAMN05421542_2504"/>
<feature type="domain" description="Secretion system C-terminal sorting" evidence="3">
    <location>
        <begin position="680"/>
        <end position="743"/>
    </location>
</feature>
<feature type="chain" id="PRO_5016608139" evidence="2">
    <location>
        <begin position="20"/>
        <end position="743"/>
    </location>
</feature>
<dbReference type="Gene3D" id="2.60.40.10">
    <property type="entry name" value="Immunoglobulins"/>
    <property type="match status" value="1"/>
</dbReference>
<organism evidence="5 7">
    <name type="scientific">Chryseobacterium jejuense</name>
    <dbReference type="NCBI Taxonomy" id="445960"/>
    <lineage>
        <taxon>Bacteria</taxon>
        <taxon>Pseudomonadati</taxon>
        <taxon>Bacteroidota</taxon>
        <taxon>Flavobacteriia</taxon>
        <taxon>Flavobacteriales</taxon>
        <taxon>Weeksellaceae</taxon>
        <taxon>Chryseobacterium group</taxon>
        <taxon>Chryseobacterium</taxon>
    </lineage>
</organism>
<evidence type="ECO:0000256" key="1">
    <source>
        <dbReference type="ARBA" id="ARBA00022729"/>
    </source>
</evidence>
<dbReference type="InterPro" id="IPR026444">
    <property type="entry name" value="Secre_tail"/>
</dbReference>
<gene>
    <name evidence="5" type="ORF">NCTC13492_00719</name>
    <name evidence="4" type="ORF">SAMN05421542_2504</name>
</gene>
<name>A0A2X2XMP7_CHRJE</name>
<reference evidence="4 6" key="1">
    <citation type="submission" date="2016-10" db="EMBL/GenBank/DDBJ databases">
        <authorList>
            <person name="Varghese N."/>
            <person name="Submissions S."/>
        </authorList>
    </citation>
    <scope>NUCLEOTIDE SEQUENCE [LARGE SCALE GENOMIC DNA]</scope>
    <source>
        <strain evidence="4 6">DSM 19299</strain>
    </source>
</reference>
<dbReference type="Pfam" id="PF13583">
    <property type="entry name" value="Reprolysin_4"/>
    <property type="match status" value="1"/>
</dbReference>
<accession>A0A2X2XMP7</accession>
<dbReference type="Proteomes" id="UP000199426">
    <property type="component" value="Unassembled WGS sequence"/>
</dbReference>
<feature type="signal peptide" evidence="2">
    <location>
        <begin position="1"/>
        <end position="19"/>
    </location>
</feature>
<evidence type="ECO:0000313" key="6">
    <source>
        <dbReference type="Proteomes" id="UP000199426"/>
    </source>
</evidence>
<dbReference type="AlphaFoldDB" id="A0A2X2XMP7"/>
<dbReference type="InterPro" id="IPR013783">
    <property type="entry name" value="Ig-like_fold"/>
</dbReference>
<protein>
    <submittedName>
        <fullName evidence="4 5">Por secretion system C-terminal sorting domain</fullName>
    </submittedName>
</protein>
<dbReference type="Gene3D" id="3.40.390.10">
    <property type="entry name" value="Collagenase (Catalytic Domain)"/>
    <property type="match status" value="1"/>
</dbReference>
<evidence type="ECO:0000256" key="2">
    <source>
        <dbReference type="SAM" id="SignalP"/>
    </source>
</evidence>
<dbReference type="OrthoDB" id="9792152at2"/>
<evidence type="ECO:0000313" key="5">
    <source>
        <dbReference type="EMBL" id="SQB27039.1"/>
    </source>
</evidence>
<keyword evidence="1 2" id="KW-0732">Signal</keyword>
<evidence type="ECO:0000259" key="3">
    <source>
        <dbReference type="Pfam" id="PF18962"/>
    </source>
</evidence>
<dbReference type="EMBL" id="UAWB01000002">
    <property type="protein sequence ID" value="SQB27039.1"/>
    <property type="molecule type" value="Genomic_DNA"/>
</dbReference>
<dbReference type="SUPFAM" id="SSF55486">
    <property type="entry name" value="Metalloproteases ('zincins'), catalytic domain"/>
    <property type="match status" value="1"/>
</dbReference>
<dbReference type="InterPro" id="IPR024079">
    <property type="entry name" value="MetalloPept_cat_dom_sf"/>
</dbReference>
<evidence type="ECO:0000313" key="7">
    <source>
        <dbReference type="Proteomes" id="UP000251670"/>
    </source>
</evidence>
<sequence>MKKQLLMMGMLVLSGVSSAQTDRLWSKKNKESSSSVHENMKNINDPRIFHLDINGLKNVLARTPKRATEKSSVIISLPNSLGKMERFTVMENSNFDPELAAKYPDIKSYIGQGVKDKTSTVYFSISSLGLSSMEIYGDKSAVFIEPYSKDLSTYAVYKRSDRKNDLNNFECKVLESAQKGTSNVITAKNADDAVLRTFRLALSCTGEYAAYFGGTKGDALAAMNNTLTRVNGIFENDFAARMVLIPNNDTIVYTDANNDPFSVSLQMNKWNFELMNDLSSKIGNANFDIGHLFGATGGGGNAGCIGCLCSDDMSTYVYQGTTYPENYKGSGYTSPSNGIPAGDTFDIDFVAHEMGHQFGGNHTWSNSTQIGLQPVEPGSGSTIMGYAGITPYDVQKHSDPFFHSRSIEQITNNIKTKTCSVNTPTGNTIPTANAGADYTIPKGTPFVLTGSGTDADGDLLTYIWEQMDHGTSSQTGSNSAATATKTAGPTFRSWVPTVSPVRYFPQMATVLKGETETMGEEINVEALSSVSRDLNFRLTVRDNRLGGAGNNSDDAKITVNALAGPFLITSQNSALSYVGGSSQTVTWDVAGTTANNINAANVDILWSTDNGETWTTLLAGTPNDGSEAVVIPNVATRSGRIMVKGSNHIFFDVNNANISVTTSELSTAENQLAGSTEIKLYPNPVKDILTLSNTRSERFKIYDMSGKLVIEGSLQNGTVNVSNLIKGNYVIQIEKFSKMFIKK</sequence>
<keyword evidence="6" id="KW-1185">Reference proteome</keyword>
<dbReference type="GO" id="GO:0008237">
    <property type="term" value="F:metallopeptidase activity"/>
    <property type="evidence" value="ECO:0007669"/>
    <property type="project" value="InterPro"/>
</dbReference>
<dbReference type="Proteomes" id="UP000251670">
    <property type="component" value="Unassembled WGS sequence"/>
</dbReference>
<dbReference type="Pfam" id="PF18962">
    <property type="entry name" value="Por_Secre_tail"/>
    <property type="match status" value="1"/>
</dbReference>